<dbReference type="HAMAP" id="MF_01420">
    <property type="entry name" value="HTH_type_WhiA"/>
    <property type="match status" value="1"/>
</dbReference>
<dbReference type="EMBL" id="CP026948">
    <property type="protein sequence ID" value="AWB84058.1"/>
    <property type="molecule type" value="Genomic_DNA"/>
</dbReference>
<dbReference type="GO" id="GO:0043937">
    <property type="term" value="P:regulation of sporulation"/>
    <property type="evidence" value="ECO:0007669"/>
    <property type="project" value="InterPro"/>
</dbReference>
<evidence type="ECO:0000313" key="3">
    <source>
        <dbReference type="Proteomes" id="UP000244754"/>
    </source>
</evidence>
<keyword evidence="1 2" id="KW-0238">DNA-binding</keyword>
<organism evidence="2 3">
    <name type="scientific">Corynebacterium liangguodongii</name>
    <dbReference type="NCBI Taxonomy" id="2079535"/>
    <lineage>
        <taxon>Bacteria</taxon>
        <taxon>Bacillati</taxon>
        <taxon>Actinomycetota</taxon>
        <taxon>Actinomycetes</taxon>
        <taxon>Mycobacteriales</taxon>
        <taxon>Corynebacteriaceae</taxon>
        <taxon>Corynebacterium</taxon>
    </lineage>
</organism>
<dbReference type="GO" id="GO:0003723">
    <property type="term" value="F:RNA binding"/>
    <property type="evidence" value="ECO:0007669"/>
    <property type="project" value="InterPro"/>
</dbReference>
<dbReference type="Pfam" id="PF02650">
    <property type="entry name" value="HTH_WhiA"/>
    <property type="match status" value="1"/>
</dbReference>
<keyword evidence="1" id="KW-0131">Cell cycle</keyword>
<proteinExistence type="inferred from homology"/>
<dbReference type="PANTHER" id="PTHR37307:SF1">
    <property type="entry name" value="CELL DIVISION PROTEIN WHIA-RELATED"/>
    <property type="match status" value="1"/>
</dbReference>
<dbReference type="NCBIfam" id="TIGR00647">
    <property type="entry name" value="DNA_bind_WhiA"/>
    <property type="match status" value="1"/>
</dbReference>
<dbReference type="GO" id="GO:0003677">
    <property type="term" value="F:DNA binding"/>
    <property type="evidence" value="ECO:0007669"/>
    <property type="project" value="UniProtKB-UniRule"/>
</dbReference>
<keyword evidence="1" id="KW-0132">Cell division</keyword>
<accession>A0A2S0WE57</accession>
<dbReference type="InterPro" id="IPR027434">
    <property type="entry name" value="Homing_endonucl"/>
</dbReference>
<comment type="similarity">
    <text evidence="1">Belongs to the WhiA family.</text>
</comment>
<gene>
    <name evidence="1 2" type="primary">whiA</name>
    <name evidence="2" type="ORF">C3E79_05845</name>
</gene>
<sequence length="326" mass="34820">MVSLTAQVIDELLQLEHPCHSARVAEAAALVRFAGQIEAGPQGLSLAADFADQRVARRLSASLEELCGVHVVVAPPGQGTGAREAGYVVRVEDDAREVIRRLKLVTASGHPVVGMPSHIISGEMQDVEAAWRGAFLARGTLTAPGRSSSLEVACPCEEAALALVGLARRLSISAKTRQTRAIERVYVRDGDAVAVLLSRMGAQRARLVWDAKRSARQERSAGGQRLATFDDANTRRSAQAAAAAALRVERAMDILGDDVPEHLAEAGSLRVDHRHASLEELGRLADPPMTKDAVAGRIRRLLSLADKRAAELGIPDTHSAVEREGE</sequence>
<dbReference type="InterPro" id="IPR039518">
    <property type="entry name" value="WhiA_LAGLIDADG_dom"/>
</dbReference>
<keyword evidence="3" id="KW-1185">Reference proteome</keyword>
<dbReference type="InterPro" id="IPR006196">
    <property type="entry name" value="RNA-binding_domain_S1_IF1"/>
</dbReference>
<protein>
    <recommendedName>
        <fullName evidence="1">Probable cell division protein WhiA</fullName>
    </recommendedName>
</protein>
<dbReference type="GO" id="GO:0003743">
    <property type="term" value="F:translation initiation factor activity"/>
    <property type="evidence" value="ECO:0007669"/>
    <property type="project" value="UniProtKB-UniRule"/>
</dbReference>
<dbReference type="InterPro" id="IPR018478">
    <property type="entry name" value="Sporu_reg_WhiA_N_dom"/>
</dbReference>
<dbReference type="KEGG" id="clia:C3E79_05845"/>
<dbReference type="Pfam" id="PF14527">
    <property type="entry name" value="LAGLIDADG_WhiA"/>
    <property type="match status" value="1"/>
</dbReference>
<dbReference type="OrthoDB" id="5197218at2"/>
<dbReference type="AlphaFoldDB" id="A0A2S0WE57"/>
<dbReference type="RefSeq" id="WP_108404067.1">
    <property type="nucleotide sequence ID" value="NZ_CP026948.1"/>
</dbReference>
<dbReference type="InterPro" id="IPR023054">
    <property type="entry name" value="Sporulation_regulator_WhiA_C"/>
</dbReference>
<dbReference type="Proteomes" id="UP000244754">
    <property type="component" value="Chromosome"/>
</dbReference>
<evidence type="ECO:0000313" key="2">
    <source>
        <dbReference type="EMBL" id="AWB84058.1"/>
    </source>
</evidence>
<reference evidence="3" key="1">
    <citation type="submission" date="2018-01" db="EMBL/GenBank/DDBJ databases">
        <authorList>
            <person name="Li J."/>
        </authorList>
    </citation>
    <scope>NUCLEOTIDE SEQUENCE [LARGE SCALE GENOMIC DNA]</scope>
    <source>
        <strain evidence="3">2184</strain>
    </source>
</reference>
<dbReference type="PANTHER" id="PTHR37307">
    <property type="entry name" value="CELL DIVISION PROTEIN WHIA-RELATED"/>
    <property type="match status" value="1"/>
</dbReference>
<dbReference type="Gene3D" id="3.10.28.10">
    <property type="entry name" value="Homing endonucleases"/>
    <property type="match status" value="1"/>
</dbReference>
<dbReference type="Pfam" id="PF10298">
    <property type="entry name" value="WhiA_N"/>
    <property type="match status" value="1"/>
</dbReference>
<evidence type="ECO:0000256" key="1">
    <source>
        <dbReference type="HAMAP-Rule" id="MF_01420"/>
    </source>
</evidence>
<dbReference type="InterPro" id="IPR003802">
    <property type="entry name" value="Sporulation_regulator_WhiA"/>
</dbReference>
<name>A0A2S0WE57_9CORY</name>
<dbReference type="GO" id="GO:0051301">
    <property type="term" value="P:cell division"/>
    <property type="evidence" value="ECO:0007669"/>
    <property type="project" value="UniProtKB-UniRule"/>
</dbReference>
<comment type="function">
    <text evidence="1">Involved in cell division and chromosome segregation.</text>
</comment>
<dbReference type="PROSITE" id="PS50832">
    <property type="entry name" value="S1_IF1_TYPE"/>
    <property type="match status" value="1"/>
</dbReference>